<dbReference type="SUPFAM" id="SSF141868">
    <property type="entry name" value="EAL domain-like"/>
    <property type="match status" value="1"/>
</dbReference>
<keyword evidence="4" id="KW-0973">c-di-GMP</keyword>
<dbReference type="CDD" id="cd01948">
    <property type="entry name" value="EAL"/>
    <property type="match status" value="1"/>
</dbReference>
<dbReference type="GO" id="GO:0071111">
    <property type="term" value="F:cyclic-guanylate-specific phosphodiesterase activity"/>
    <property type="evidence" value="ECO:0007669"/>
    <property type="project" value="UniProtKB-EC"/>
</dbReference>
<evidence type="ECO:0000259" key="11">
    <source>
        <dbReference type="PROSITE" id="PS50883"/>
    </source>
</evidence>
<protein>
    <recommendedName>
        <fullName evidence="2">cyclic-guanylate-specific phosphodiesterase</fullName>
        <ecNumber evidence="2">3.1.4.52</ecNumber>
    </recommendedName>
</protein>
<keyword evidence="3" id="KW-1003">Cell membrane</keyword>
<evidence type="ECO:0000256" key="10">
    <source>
        <dbReference type="SAM" id="Phobius"/>
    </source>
</evidence>
<dbReference type="PROSITE" id="PS50883">
    <property type="entry name" value="EAL"/>
    <property type="match status" value="1"/>
</dbReference>
<evidence type="ECO:0000256" key="2">
    <source>
        <dbReference type="ARBA" id="ARBA00012282"/>
    </source>
</evidence>
<keyword evidence="8 10" id="KW-0472">Membrane</keyword>
<dbReference type="InterPro" id="IPR001633">
    <property type="entry name" value="EAL_dom"/>
</dbReference>
<dbReference type="PANTHER" id="PTHR33121">
    <property type="entry name" value="CYCLIC DI-GMP PHOSPHODIESTERASE PDEF"/>
    <property type="match status" value="1"/>
</dbReference>
<evidence type="ECO:0000256" key="9">
    <source>
        <dbReference type="ARBA" id="ARBA00034290"/>
    </source>
</evidence>
<evidence type="ECO:0000256" key="8">
    <source>
        <dbReference type="ARBA" id="ARBA00023136"/>
    </source>
</evidence>
<dbReference type="Pfam" id="PF00563">
    <property type="entry name" value="EAL"/>
    <property type="match status" value="1"/>
</dbReference>
<comment type="caution">
    <text evidence="12">The sequence shown here is derived from an EMBL/GenBank/DDBJ whole genome shotgun (WGS) entry which is preliminary data.</text>
</comment>
<proteinExistence type="predicted"/>
<feature type="transmembrane region" description="Helical" evidence="10">
    <location>
        <begin position="228"/>
        <end position="247"/>
    </location>
</feature>
<dbReference type="InterPro" id="IPR035919">
    <property type="entry name" value="EAL_sf"/>
</dbReference>
<evidence type="ECO:0000256" key="5">
    <source>
        <dbReference type="ARBA" id="ARBA00022692"/>
    </source>
</evidence>
<keyword evidence="6" id="KW-0378">Hydrolase</keyword>
<evidence type="ECO:0000313" key="12">
    <source>
        <dbReference type="EMBL" id="OLS60512.1"/>
    </source>
</evidence>
<evidence type="ECO:0000256" key="6">
    <source>
        <dbReference type="ARBA" id="ARBA00022801"/>
    </source>
</evidence>
<evidence type="ECO:0000256" key="4">
    <source>
        <dbReference type="ARBA" id="ARBA00022636"/>
    </source>
</evidence>
<dbReference type="SMART" id="SM00052">
    <property type="entry name" value="EAL"/>
    <property type="match status" value="1"/>
</dbReference>
<dbReference type="EMBL" id="MKZO01000046">
    <property type="protein sequence ID" value="OLS60512.1"/>
    <property type="molecule type" value="Genomic_DNA"/>
</dbReference>
<evidence type="ECO:0000256" key="1">
    <source>
        <dbReference type="ARBA" id="ARBA00004651"/>
    </source>
</evidence>
<evidence type="ECO:0000313" key="13">
    <source>
        <dbReference type="Proteomes" id="UP000186736"/>
    </source>
</evidence>
<evidence type="ECO:0000256" key="3">
    <source>
        <dbReference type="ARBA" id="ARBA00022475"/>
    </source>
</evidence>
<feature type="domain" description="EAL" evidence="11">
    <location>
        <begin position="257"/>
        <end position="508"/>
    </location>
</feature>
<reference evidence="12 13" key="1">
    <citation type="submission" date="2016-10" db="EMBL/GenBank/DDBJ databases">
        <title>Genome Sequence of Pseudomonas putida GM4FR.</title>
        <authorList>
            <person name="Poehlein A."/>
            <person name="Wemheuer F."/>
            <person name="Hollensteiner J."/>
            <person name="Wemheuer B."/>
        </authorList>
    </citation>
    <scope>NUCLEOTIDE SEQUENCE [LARGE SCALE GENOMIC DNA]</scope>
    <source>
        <strain evidence="12 13">GM4FR</strain>
    </source>
</reference>
<accession>A0A1Q9QZP6</accession>
<keyword evidence="5 10" id="KW-0812">Transmembrane</keyword>
<organism evidence="12 13">
    <name type="scientific">Pseudomonas putida</name>
    <name type="common">Arthrobacter siderocapsulatus</name>
    <dbReference type="NCBI Taxonomy" id="303"/>
    <lineage>
        <taxon>Bacteria</taxon>
        <taxon>Pseudomonadati</taxon>
        <taxon>Pseudomonadota</taxon>
        <taxon>Gammaproteobacteria</taxon>
        <taxon>Pseudomonadales</taxon>
        <taxon>Pseudomonadaceae</taxon>
        <taxon>Pseudomonas</taxon>
    </lineage>
</organism>
<dbReference type="EC" id="3.1.4.52" evidence="2"/>
<gene>
    <name evidence="12" type="primary">yjcC_2</name>
    <name evidence="12" type="ORF">PSEMO_46090</name>
</gene>
<dbReference type="Gene3D" id="3.20.20.450">
    <property type="entry name" value="EAL domain"/>
    <property type="match status" value="1"/>
</dbReference>
<sequence length="510" mass="56025">MAGALTSGLCVAVALGCSIGLAWLMVLKSTERQLDVLAELAVQRADQTIAMASDALRHVADSQLPACSPEGIEQMNLLVLNTLSVKSVGYAEEEVLACSTSGVSRQPIPDAEEDFRTQDGVSVYLPGYTQNVGPEDDLLTLSYAAFHLLLDSGPLKDTSLEPGFHLALGTPMGRWLSSGSNDAFTRLLSVIHDGDRSNLDQGFLYRRVSRGDWHVVVALSREKLVSQLWLTLLVVLPVGMFLAVLGLRSVARRTLERLSPQAELKQAIRHGRIQAHYQPIIDLRSGQCRGAEALVRLQHPVSGWISPECFLPLAQKAGLIEAITDRMIMAICSDLGDYLRSDRSRHVSLNLTAADICNGRYLEILGGAIAEAGVHAQQVWLEVTENDRLDLEPARLNLETSRLRQHLVALDDFGTGYSSLQYLQHLPVDLIKIDKGFVEHIDQVDDHPVLEHTIALAHEMGLAMVGEGIETERQLQFLQARGVEFGQGWLFARPMAAAEFINFSQRVTAF</sequence>
<name>A0A1Q9QZP6_PSEPU</name>
<evidence type="ECO:0000256" key="7">
    <source>
        <dbReference type="ARBA" id="ARBA00022989"/>
    </source>
</evidence>
<dbReference type="InterPro" id="IPR024744">
    <property type="entry name" value="CSS-motif_dom"/>
</dbReference>
<dbReference type="AlphaFoldDB" id="A0A1Q9QZP6"/>
<dbReference type="InterPro" id="IPR050706">
    <property type="entry name" value="Cyclic-di-GMP_PDE-like"/>
</dbReference>
<dbReference type="PANTHER" id="PTHR33121:SF79">
    <property type="entry name" value="CYCLIC DI-GMP PHOSPHODIESTERASE PDED-RELATED"/>
    <property type="match status" value="1"/>
</dbReference>
<comment type="catalytic activity">
    <reaction evidence="9">
        <text>3',3'-c-di-GMP + H2O = 5'-phosphoguanylyl(3'-&gt;5')guanosine + H(+)</text>
        <dbReference type="Rhea" id="RHEA:24902"/>
        <dbReference type="ChEBI" id="CHEBI:15377"/>
        <dbReference type="ChEBI" id="CHEBI:15378"/>
        <dbReference type="ChEBI" id="CHEBI:58754"/>
        <dbReference type="ChEBI" id="CHEBI:58805"/>
        <dbReference type="EC" id="3.1.4.52"/>
    </reaction>
</comment>
<dbReference type="Pfam" id="PF12792">
    <property type="entry name" value="CSS-motif"/>
    <property type="match status" value="1"/>
</dbReference>
<dbReference type="Proteomes" id="UP000186736">
    <property type="component" value="Unassembled WGS sequence"/>
</dbReference>
<dbReference type="GO" id="GO:0005886">
    <property type="term" value="C:plasma membrane"/>
    <property type="evidence" value="ECO:0007669"/>
    <property type="project" value="UniProtKB-SubCell"/>
</dbReference>
<keyword evidence="7 10" id="KW-1133">Transmembrane helix</keyword>
<comment type="subcellular location">
    <subcellularLocation>
        <location evidence="1">Cell membrane</location>
        <topology evidence="1">Multi-pass membrane protein</topology>
    </subcellularLocation>
</comment>